<dbReference type="SUPFAM" id="SSF49785">
    <property type="entry name" value="Galactose-binding domain-like"/>
    <property type="match status" value="1"/>
</dbReference>
<dbReference type="PANTHER" id="PTHR12125">
    <property type="entry name" value="F-BOX ONLY PROTEIN 6-LIKE PROTEIN"/>
    <property type="match status" value="1"/>
</dbReference>
<dbReference type="GO" id="GO:0061630">
    <property type="term" value="F:ubiquitin protein ligase activity"/>
    <property type="evidence" value="ECO:0007669"/>
    <property type="project" value="TreeGrafter"/>
</dbReference>
<dbReference type="NCBIfam" id="TIGR01965">
    <property type="entry name" value="VCBS_repeat"/>
    <property type="match status" value="2"/>
</dbReference>
<dbReference type="PANTHER" id="PTHR12125:SF5">
    <property type="entry name" value="F-BOX DOMAIN-CONTAINING PROTEIN"/>
    <property type="match status" value="1"/>
</dbReference>
<dbReference type="GO" id="GO:0019005">
    <property type="term" value="C:SCF ubiquitin ligase complex"/>
    <property type="evidence" value="ECO:0007669"/>
    <property type="project" value="TreeGrafter"/>
</dbReference>
<dbReference type="InterPro" id="IPR008979">
    <property type="entry name" value="Galactose-bd-like_sf"/>
</dbReference>
<organism evidence="3">
    <name type="scientific">invertebrate metagenome</name>
    <dbReference type="NCBI Taxonomy" id="1711999"/>
    <lineage>
        <taxon>unclassified sequences</taxon>
        <taxon>metagenomes</taxon>
        <taxon>organismal metagenomes</taxon>
    </lineage>
</organism>
<dbReference type="Gene3D" id="2.60.120.260">
    <property type="entry name" value="Galactose-binding domain-like"/>
    <property type="match status" value="1"/>
</dbReference>
<feature type="compositionally biased region" description="Basic and acidic residues" evidence="1">
    <location>
        <begin position="36"/>
        <end position="46"/>
    </location>
</feature>
<reference evidence="3" key="1">
    <citation type="journal article" date="2017" name="Appl. Environ. Microbiol.">
        <title>Molecular characterization of an Endozoicomonas-like organism causing infection in king scallop Pecten maximus L.</title>
        <authorList>
            <person name="Cano I."/>
            <person name="van Aerle R."/>
            <person name="Ross S."/>
            <person name="Verner-Jeffreys D.W."/>
            <person name="Paley R.K."/>
            <person name="Rimmer G."/>
            <person name="Ryder D."/>
            <person name="Hooper P."/>
            <person name="Stone D."/>
            <person name="Feist S.W."/>
        </authorList>
    </citation>
    <scope>NUCLEOTIDE SEQUENCE</scope>
</reference>
<accession>A0A2H9T645</accession>
<dbReference type="PROSITE" id="PS51114">
    <property type="entry name" value="FBA"/>
    <property type="match status" value="1"/>
</dbReference>
<feature type="domain" description="FBA" evidence="2">
    <location>
        <begin position="440"/>
        <end position="607"/>
    </location>
</feature>
<name>A0A2H9T645_9ZZZZ</name>
<feature type="region of interest" description="Disordered" evidence="1">
    <location>
        <begin position="105"/>
        <end position="189"/>
    </location>
</feature>
<comment type="caution">
    <text evidence="3">The sequence shown here is derived from an EMBL/GenBank/DDBJ whole genome shotgun (WGS) entry which is preliminary data.</text>
</comment>
<dbReference type="Pfam" id="PF17963">
    <property type="entry name" value="Big_9"/>
    <property type="match status" value="2"/>
</dbReference>
<feature type="region of interest" description="Disordered" evidence="1">
    <location>
        <begin position="1"/>
        <end position="92"/>
    </location>
</feature>
<dbReference type="GO" id="GO:0006516">
    <property type="term" value="P:glycoprotein catabolic process"/>
    <property type="evidence" value="ECO:0007669"/>
    <property type="project" value="TreeGrafter"/>
</dbReference>
<sequence length="912" mass="97456">MQGSSQQGSEHTINATTNVAVVASASESLLSEDREENTRRENRESLDILEDAGDLLFTADAGDAESEDNEKSDKKSVKVGQAGPASSSITSQSVAAGINAADLLSVGGGAGVSAGQAGRNSGNSALSEGAYETSGDASEETSDTTDEDSDTDGSDSAESDQDNKPENQETPSQGADGNSTLSSSALESEISSEIATAEILSDETSSEASVIIPSVPVTSSLSVTNVTDESVEVTNQKPLLQADYVTVNVSQLTVNNDGILTNDTDAEGGLFLKSVNGQSIDMYGTTHITGEYGELRINRQGQWNYQPDTEALSESEPPLTENFVYEASDGEHTVDSIFSMQLNHAPQAVDLDVQILADQPMTSISLQATDRDQGDTLSYSLETSSGQGIVSIASDGEAVFYTTDAFSDVYAGEVQTASFSYQVTDLYGSTDTATVQLSVTGTKQAFTSNLVENSSAIDGLDSWDVLSNGGSGWAVNSHGYGDSSSFITSYQWGRKSQLIDLENQGYDVQWLDSAPQVQVSEWYKGIARSNDYYQFKIELRDENQGVIEQFDTGIQTASSQWQQVAHSFDNYGAGLRYIYVEHGGKDSEYWWGHYGTAIDDTTVVLEAPVFKPSVNGDISTQGISLVNSQILLQSGHTAGLVVGGTIVSDGEFSSVDQWGMEHQGGSFSANMSGTPLSIRLYSIDDQGRTGTELLSVRPQDGSTALNIENLPYGNYLLAVGPEDMEEADATAMLDYPVTGDTGSGEYLLSIQADAALTGFPRDLDNHAAIIEQYESAPVVIMAMTIVRDEGQSDNEGRYHYVLRNGDDTLFEGGSILSEGQTEQTLQMTIDQNQWNEILVDDLSVAVYQLDSNGIRGLPAVFDVMALQTADGSVAITTDTQDGSIAQLWETDFDSFDVLFSESLDDGQDSLYV</sequence>
<dbReference type="InterPro" id="IPR010221">
    <property type="entry name" value="VCBS_dom"/>
</dbReference>
<dbReference type="Pfam" id="PF04300">
    <property type="entry name" value="FBA"/>
    <property type="match status" value="1"/>
</dbReference>
<proteinExistence type="predicted"/>
<feature type="compositionally biased region" description="Polar residues" evidence="1">
    <location>
        <begin position="1"/>
        <end position="13"/>
    </location>
</feature>
<dbReference type="GO" id="GO:0031146">
    <property type="term" value="P:SCF-dependent proteasomal ubiquitin-dependent protein catabolic process"/>
    <property type="evidence" value="ECO:0007669"/>
    <property type="project" value="TreeGrafter"/>
</dbReference>
<dbReference type="InterPro" id="IPR039752">
    <property type="entry name" value="F-box_only"/>
</dbReference>
<evidence type="ECO:0000256" key="1">
    <source>
        <dbReference type="SAM" id="MobiDB-lite"/>
    </source>
</evidence>
<dbReference type="InterPro" id="IPR007397">
    <property type="entry name" value="F-box-assoc_dom"/>
</dbReference>
<dbReference type="GO" id="GO:0036503">
    <property type="term" value="P:ERAD pathway"/>
    <property type="evidence" value="ECO:0007669"/>
    <property type="project" value="TreeGrafter"/>
</dbReference>
<feature type="compositionally biased region" description="Low complexity" evidence="1">
    <location>
        <begin position="179"/>
        <end position="189"/>
    </location>
</feature>
<dbReference type="FunFam" id="2.60.120.260:FF:000012">
    <property type="entry name" value="F-box only protein 2"/>
    <property type="match status" value="1"/>
</dbReference>
<evidence type="ECO:0000313" key="3">
    <source>
        <dbReference type="EMBL" id="PJE78690.1"/>
    </source>
</evidence>
<evidence type="ECO:0000259" key="2">
    <source>
        <dbReference type="PROSITE" id="PS51114"/>
    </source>
</evidence>
<dbReference type="EMBL" id="NSIT01000140">
    <property type="protein sequence ID" value="PJE78690.1"/>
    <property type="molecule type" value="Genomic_DNA"/>
</dbReference>
<dbReference type="SMART" id="SM01198">
    <property type="entry name" value="FBA"/>
    <property type="match status" value="1"/>
</dbReference>
<protein>
    <recommendedName>
        <fullName evidence="2">FBA domain-containing protein</fullName>
    </recommendedName>
</protein>
<dbReference type="AlphaFoldDB" id="A0A2H9T645"/>
<feature type="compositionally biased region" description="Acidic residues" evidence="1">
    <location>
        <begin position="137"/>
        <end position="160"/>
    </location>
</feature>
<dbReference type="GO" id="GO:0005737">
    <property type="term" value="C:cytoplasm"/>
    <property type="evidence" value="ECO:0007669"/>
    <property type="project" value="TreeGrafter"/>
</dbReference>
<gene>
    <name evidence="3" type="ORF">CI610_02359</name>
</gene>
<feature type="compositionally biased region" description="Low complexity" evidence="1">
    <location>
        <begin position="14"/>
        <end position="29"/>
    </location>
</feature>
<feature type="compositionally biased region" description="Polar residues" evidence="1">
    <location>
        <begin position="168"/>
        <end position="178"/>
    </location>
</feature>